<comment type="similarity">
    <text evidence="6">Belongs to the RnfG family.</text>
</comment>
<dbReference type="PIRSF" id="PIRSF006091">
    <property type="entry name" value="E_trnsport_RnfG"/>
    <property type="match status" value="1"/>
</dbReference>
<dbReference type="PANTHER" id="PTHR36118">
    <property type="entry name" value="ION-TRANSLOCATING OXIDOREDUCTASE COMPLEX SUBUNIT G"/>
    <property type="match status" value="1"/>
</dbReference>
<keyword evidence="4 6" id="KW-0288">FMN</keyword>
<evidence type="ECO:0000259" key="7">
    <source>
        <dbReference type="SMART" id="SM00900"/>
    </source>
</evidence>
<dbReference type="SMART" id="SM00900">
    <property type="entry name" value="FMN_bind"/>
    <property type="match status" value="1"/>
</dbReference>
<evidence type="ECO:0000313" key="9">
    <source>
        <dbReference type="Proteomes" id="UP000266287"/>
    </source>
</evidence>
<dbReference type="GO" id="GO:0010181">
    <property type="term" value="F:FMN binding"/>
    <property type="evidence" value="ECO:0007669"/>
    <property type="project" value="InterPro"/>
</dbReference>
<organism evidence="8 9">
    <name type="scientific">candidate division NPL-UPA2 bacterium Unc8</name>
    <dbReference type="NCBI Taxonomy" id="1980939"/>
    <lineage>
        <taxon>Bacteria</taxon>
    </lineage>
</organism>
<dbReference type="Pfam" id="PF04205">
    <property type="entry name" value="FMN_bind"/>
    <property type="match status" value="1"/>
</dbReference>
<name>A0A399FYT7_UNCN2</name>
<dbReference type="EC" id="7.-.-.-" evidence="6"/>
<dbReference type="AlphaFoldDB" id="A0A399FYT7"/>
<dbReference type="NCBIfam" id="TIGR01947">
    <property type="entry name" value="rnfG"/>
    <property type="match status" value="1"/>
</dbReference>
<dbReference type="InterPro" id="IPR010209">
    <property type="entry name" value="Ion_transpt_RnfG/RsxG"/>
</dbReference>
<dbReference type="PANTHER" id="PTHR36118:SF1">
    <property type="entry name" value="ION-TRANSLOCATING OXIDOREDUCTASE COMPLEX SUBUNIT G"/>
    <property type="match status" value="1"/>
</dbReference>
<sequence length="197" mass="21277">MSEAKKLILVLATICFVAALGLAQVHQLTEERIAAARLEFELRAVREVIALDHVDIPVIIERKELAGVPVYRAVGDIEPVVLGVAVVGYGRGFAGPVEIIVGIDSKGVITGIEILSHRETPGLGARITENFFLNEFKGKQLGDEIKIKRDGGEIDAITGATVSARAVSEGVEAALTLFFSEKNEILQGETEWQVMEE</sequence>
<accession>A0A399FYT7</accession>
<keyword evidence="5 6" id="KW-0249">Electron transport</keyword>
<dbReference type="GO" id="GO:0009055">
    <property type="term" value="F:electron transfer activity"/>
    <property type="evidence" value="ECO:0007669"/>
    <property type="project" value="InterPro"/>
</dbReference>
<comment type="caution">
    <text evidence="8">The sequence shown here is derived from an EMBL/GenBank/DDBJ whole genome shotgun (WGS) entry which is preliminary data.</text>
</comment>
<dbReference type="GO" id="GO:0005886">
    <property type="term" value="C:plasma membrane"/>
    <property type="evidence" value="ECO:0007669"/>
    <property type="project" value="UniProtKB-SubCell"/>
</dbReference>
<protein>
    <recommendedName>
        <fullName evidence="6">Ion-translocating oxidoreductase complex subunit G</fullName>
        <ecNumber evidence="6">7.-.-.-</ecNumber>
    </recommendedName>
    <alternativeName>
        <fullName evidence="6">Rnf electron transport complex subunit G</fullName>
    </alternativeName>
</protein>
<dbReference type="Proteomes" id="UP000266287">
    <property type="component" value="Unassembled WGS sequence"/>
</dbReference>
<evidence type="ECO:0000256" key="6">
    <source>
        <dbReference type="HAMAP-Rule" id="MF_00479"/>
    </source>
</evidence>
<keyword evidence="2 6" id="KW-0597">Phosphoprotein</keyword>
<keyword evidence="6" id="KW-1133">Transmembrane helix</keyword>
<dbReference type="InterPro" id="IPR007329">
    <property type="entry name" value="FMN-bd"/>
</dbReference>
<comment type="subunit">
    <text evidence="6">The complex is composed of six subunits: RnfA, RnfB, RnfC, RnfD, RnfE and RnfG.</text>
</comment>
<reference evidence="8 9" key="1">
    <citation type="submission" date="2018-08" db="EMBL/GenBank/DDBJ databases">
        <title>Draft genome of candidate division NPL-UPA2 bacterium Unc8 that adapted to ultra-basic serpentinizing groundwater.</title>
        <authorList>
            <person name="Ishii S."/>
            <person name="Suzuki S."/>
            <person name="Nealson K.H."/>
        </authorList>
    </citation>
    <scope>NUCLEOTIDE SEQUENCE [LARGE SCALE GENOMIC DNA]</scope>
    <source>
        <strain evidence="8">Unc8</strain>
    </source>
</reference>
<keyword evidence="6" id="KW-0812">Transmembrane</keyword>
<keyword evidence="6" id="KW-1278">Translocase</keyword>
<keyword evidence="6" id="KW-0472">Membrane</keyword>
<comment type="function">
    <text evidence="6">Part of a membrane-bound complex that couples electron transfer with translocation of ions across the membrane.</text>
</comment>
<evidence type="ECO:0000256" key="3">
    <source>
        <dbReference type="ARBA" id="ARBA00022630"/>
    </source>
</evidence>
<comment type="subcellular location">
    <subcellularLocation>
        <location evidence="6">Cell membrane</location>
        <topology evidence="6">Single-pass membrane protein</topology>
    </subcellularLocation>
</comment>
<proteinExistence type="inferred from homology"/>
<evidence type="ECO:0000256" key="5">
    <source>
        <dbReference type="ARBA" id="ARBA00022982"/>
    </source>
</evidence>
<keyword evidence="1 6" id="KW-0813">Transport</keyword>
<keyword evidence="6" id="KW-1003">Cell membrane</keyword>
<gene>
    <name evidence="6" type="primary">rnfG</name>
    <name evidence="8" type="ORF">B9J77_02090</name>
</gene>
<evidence type="ECO:0000256" key="2">
    <source>
        <dbReference type="ARBA" id="ARBA00022553"/>
    </source>
</evidence>
<evidence type="ECO:0000313" key="8">
    <source>
        <dbReference type="EMBL" id="RII00540.1"/>
    </source>
</evidence>
<feature type="domain" description="FMN-binding" evidence="7">
    <location>
        <begin position="92"/>
        <end position="178"/>
    </location>
</feature>
<keyword evidence="3 6" id="KW-0285">Flavoprotein</keyword>
<dbReference type="GO" id="GO:0022900">
    <property type="term" value="P:electron transport chain"/>
    <property type="evidence" value="ECO:0007669"/>
    <property type="project" value="UniProtKB-UniRule"/>
</dbReference>
<comment type="cofactor">
    <cofactor evidence="6">
        <name>FMN</name>
        <dbReference type="ChEBI" id="CHEBI:58210"/>
    </cofactor>
</comment>
<feature type="modified residue" description="FMN phosphoryl threonine" evidence="6">
    <location>
        <position position="161"/>
    </location>
</feature>
<evidence type="ECO:0000256" key="1">
    <source>
        <dbReference type="ARBA" id="ARBA00022448"/>
    </source>
</evidence>
<evidence type="ECO:0000256" key="4">
    <source>
        <dbReference type="ARBA" id="ARBA00022643"/>
    </source>
</evidence>
<dbReference type="EMBL" id="NDHY01000003">
    <property type="protein sequence ID" value="RII00540.1"/>
    <property type="molecule type" value="Genomic_DNA"/>
</dbReference>
<dbReference type="HAMAP" id="MF_00479">
    <property type="entry name" value="RsxG_RnfG"/>
    <property type="match status" value="1"/>
</dbReference>